<dbReference type="GO" id="GO:0080030">
    <property type="term" value="F:methyl indole-3-acetate esterase activity"/>
    <property type="evidence" value="ECO:0007669"/>
    <property type="project" value="TreeGrafter"/>
</dbReference>
<dbReference type="PANTHER" id="PTHR10992:SF1086">
    <property type="entry name" value="AB HYDROLASE-1 DOMAIN-CONTAINING PROTEIN"/>
    <property type="match status" value="1"/>
</dbReference>
<organism evidence="2 3">
    <name type="scientific">Azoarcus indigens</name>
    <dbReference type="NCBI Taxonomy" id="29545"/>
    <lineage>
        <taxon>Bacteria</taxon>
        <taxon>Pseudomonadati</taxon>
        <taxon>Pseudomonadota</taxon>
        <taxon>Betaproteobacteria</taxon>
        <taxon>Rhodocyclales</taxon>
        <taxon>Zoogloeaceae</taxon>
        <taxon>Azoarcus</taxon>
    </lineage>
</organism>
<name>A0A4R6E632_9RHOO</name>
<reference evidence="2 3" key="1">
    <citation type="submission" date="2019-03" db="EMBL/GenBank/DDBJ databases">
        <title>Genomic Encyclopedia of Type Strains, Phase IV (KMG-IV): sequencing the most valuable type-strain genomes for metagenomic binning, comparative biology and taxonomic classification.</title>
        <authorList>
            <person name="Goeker M."/>
        </authorList>
    </citation>
    <scope>NUCLEOTIDE SEQUENCE [LARGE SCALE GENOMIC DNA]</scope>
    <source>
        <strain evidence="2 3">DSM 12121</strain>
    </source>
</reference>
<gene>
    <name evidence="2" type="ORF">C7389_10539</name>
</gene>
<dbReference type="GO" id="GO:0080032">
    <property type="term" value="F:methyl jasmonate esterase activity"/>
    <property type="evidence" value="ECO:0007669"/>
    <property type="project" value="TreeGrafter"/>
</dbReference>
<evidence type="ECO:0000313" key="2">
    <source>
        <dbReference type="EMBL" id="TDN53366.1"/>
    </source>
</evidence>
<dbReference type="AlphaFoldDB" id="A0A4R6E632"/>
<dbReference type="Pfam" id="PF12697">
    <property type="entry name" value="Abhydrolase_6"/>
    <property type="match status" value="1"/>
</dbReference>
<sequence length="291" mass="30880">MSDTRRPSSALPFLLVHGAWHGAWTYERIIPLLAARGHAAVACDLPAHGLNARFPATYLEQPQRPAKLATETSPVAGVTLNDYVDATLATLQRLRGLGYDKVVLVAHSMGGIVASAVAERAPEAIAHLVYLTAFMPESGVPAVSYIDAPENEGQRVGGLFVADPSAVGALRINHRSADEAYRAASKAAFYGDVDDIAYAAVANLLTPDVPVAPFATPVATTAARWGAVPRHYIRCLQDQAIRPALQQRFIAAADAFVPAHPTRVHTLDASHSPFMSQPQALAALLADIAES</sequence>
<dbReference type="InterPro" id="IPR045889">
    <property type="entry name" value="MES/HNL"/>
</dbReference>
<proteinExistence type="predicted"/>
<dbReference type="SUPFAM" id="SSF53474">
    <property type="entry name" value="alpha/beta-Hydrolases"/>
    <property type="match status" value="1"/>
</dbReference>
<dbReference type="Gene3D" id="3.40.50.1820">
    <property type="entry name" value="alpha/beta hydrolase"/>
    <property type="match status" value="1"/>
</dbReference>
<dbReference type="InterPro" id="IPR029058">
    <property type="entry name" value="AB_hydrolase_fold"/>
</dbReference>
<comment type="caution">
    <text evidence="2">The sequence shown here is derived from an EMBL/GenBank/DDBJ whole genome shotgun (WGS) entry which is preliminary data.</text>
</comment>
<dbReference type="OrthoDB" id="9112061at2"/>
<protein>
    <submittedName>
        <fullName evidence="2">Alpha/beta hydrolase family protein</fullName>
    </submittedName>
</protein>
<keyword evidence="2" id="KW-0378">Hydrolase</keyword>
<evidence type="ECO:0000313" key="3">
    <source>
        <dbReference type="Proteomes" id="UP000295129"/>
    </source>
</evidence>
<feature type="domain" description="AB hydrolase-1" evidence="1">
    <location>
        <begin position="13"/>
        <end position="283"/>
    </location>
</feature>
<evidence type="ECO:0000259" key="1">
    <source>
        <dbReference type="Pfam" id="PF12697"/>
    </source>
</evidence>
<dbReference type="PANTHER" id="PTHR10992">
    <property type="entry name" value="METHYLESTERASE FAMILY MEMBER"/>
    <property type="match status" value="1"/>
</dbReference>
<dbReference type="RefSeq" id="WP_133589919.1">
    <property type="nucleotide sequence ID" value="NZ_SNVV01000005.1"/>
</dbReference>
<dbReference type="EMBL" id="SNVV01000005">
    <property type="protein sequence ID" value="TDN53366.1"/>
    <property type="molecule type" value="Genomic_DNA"/>
</dbReference>
<accession>A0A4R6E632</accession>
<dbReference type="Proteomes" id="UP000295129">
    <property type="component" value="Unassembled WGS sequence"/>
</dbReference>
<dbReference type="InterPro" id="IPR000073">
    <property type="entry name" value="AB_hydrolase_1"/>
</dbReference>
<keyword evidence="3" id="KW-1185">Reference proteome</keyword>